<protein>
    <submittedName>
        <fullName evidence="3">Methyltransferase domain-containing protein</fullName>
    </submittedName>
</protein>
<evidence type="ECO:0000259" key="2">
    <source>
        <dbReference type="Pfam" id="PF13649"/>
    </source>
</evidence>
<dbReference type="InterPro" id="IPR016718">
    <property type="entry name" value="rRNA_m1G-MeTrfase_A_prd"/>
</dbReference>
<dbReference type="GO" id="GO:0008168">
    <property type="term" value="F:methyltransferase activity"/>
    <property type="evidence" value="ECO:0007669"/>
    <property type="project" value="UniProtKB-KW"/>
</dbReference>
<dbReference type="PIRSF" id="PIRSF018249">
    <property type="entry name" value="MyrA_prd"/>
    <property type="match status" value="1"/>
</dbReference>
<feature type="binding site" evidence="1">
    <location>
        <begin position="109"/>
        <end position="110"/>
    </location>
    <ligand>
        <name>S-adenosyl-L-methionine</name>
        <dbReference type="ChEBI" id="CHEBI:59789"/>
    </ligand>
</feature>
<evidence type="ECO:0000313" key="3">
    <source>
        <dbReference type="EMBL" id="QQB46030.1"/>
    </source>
</evidence>
<dbReference type="GO" id="GO:0032259">
    <property type="term" value="P:methylation"/>
    <property type="evidence" value="ECO:0007669"/>
    <property type="project" value="UniProtKB-KW"/>
</dbReference>
<dbReference type="InterPro" id="IPR029063">
    <property type="entry name" value="SAM-dependent_MTases_sf"/>
</dbReference>
<dbReference type="EMBL" id="CP066007">
    <property type="protein sequence ID" value="QQB46030.1"/>
    <property type="molecule type" value="Genomic_DNA"/>
</dbReference>
<dbReference type="CDD" id="cd02440">
    <property type="entry name" value="AdoMet_MTases"/>
    <property type="match status" value="1"/>
</dbReference>
<dbReference type="Proteomes" id="UP000596145">
    <property type="component" value="Chromosome"/>
</dbReference>
<organism evidence="3 4">
    <name type="scientific">Corynebacterium glucuronolyticum</name>
    <dbReference type="NCBI Taxonomy" id="39791"/>
    <lineage>
        <taxon>Bacteria</taxon>
        <taxon>Bacillati</taxon>
        <taxon>Actinomycetota</taxon>
        <taxon>Actinomycetes</taxon>
        <taxon>Mycobacteriales</taxon>
        <taxon>Corynebacteriaceae</taxon>
        <taxon>Corynebacterium</taxon>
    </lineage>
</organism>
<dbReference type="InterPro" id="IPR041698">
    <property type="entry name" value="Methyltransf_25"/>
</dbReference>
<feature type="binding site" evidence="1">
    <location>
        <position position="74"/>
    </location>
    <ligand>
        <name>S-adenosyl-L-methionine</name>
        <dbReference type="ChEBI" id="CHEBI:59789"/>
    </ligand>
</feature>
<dbReference type="Pfam" id="PF13649">
    <property type="entry name" value="Methyltransf_25"/>
    <property type="match status" value="1"/>
</dbReference>
<keyword evidence="3" id="KW-0489">Methyltransferase</keyword>
<reference evidence="3 4" key="1">
    <citation type="submission" date="2020-12" db="EMBL/GenBank/DDBJ databases">
        <title>FDA dAtabase for Regulatory Grade micrObial Sequences (FDA-ARGOS): Supporting development and validation of Infectious Disease Dx tests.</title>
        <authorList>
            <person name="Sproer C."/>
            <person name="Gronow S."/>
            <person name="Severitt S."/>
            <person name="Schroder I."/>
            <person name="Tallon L."/>
            <person name="Sadzewicz L."/>
            <person name="Zhao X."/>
            <person name="Boylan J."/>
            <person name="Ott S."/>
            <person name="Bowen H."/>
            <person name="Vavikolanu K."/>
            <person name="Mehta A."/>
            <person name="Aluvathingal J."/>
            <person name="Nadendla S."/>
            <person name="Lowell S."/>
            <person name="Myers T."/>
            <person name="Yan Y."/>
            <person name="Sichtig H."/>
        </authorList>
    </citation>
    <scope>NUCLEOTIDE SEQUENCE [LARGE SCALE GENOMIC DNA]</scope>
    <source>
        <strain evidence="3 4">FDAARGOS_1053</strain>
    </source>
</reference>
<dbReference type="OrthoDB" id="108476at2"/>
<proteinExistence type="predicted"/>
<dbReference type="RefSeq" id="WP_084035858.1">
    <property type="nucleotide sequence ID" value="NZ_CP066007.1"/>
</dbReference>
<feature type="domain" description="Methyltransferase" evidence="2">
    <location>
        <begin position="104"/>
        <end position="186"/>
    </location>
</feature>
<keyword evidence="3" id="KW-0808">Transferase</keyword>
<dbReference type="GeneID" id="92759717"/>
<sequence length="289" mass="31297">MLSDVIHLLQDPSESSHGVTLRGNEDWTALISEHGREYPISEEGYVILSDGELPAGDDEKMVEARDIFLANGHFAPFVEAVTRSVGEAVNDADIPVTQEVALCEVGAGTGYYLSHTLDSVDQSVGVAIDVSLPAAEKLAQCHPRVGAVVADALRTLPLLNESVDVISAIFAPRNPAEFARVLKDGGELVVLTSHEGHLGELRAPLEIPDVRPHKVEEIIDQVAEFFEAIDAPQLVEFPMTLDHDSILAQIAMSPSAQVIDQDELARRASRLPDTMTVTARSTITRLQKK</sequence>
<feature type="binding site" evidence="1">
    <location>
        <position position="197"/>
    </location>
    <ligand>
        <name>S-adenosyl-L-methionine</name>
        <dbReference type="ChEBI" id="CHEBI:59789"/>
    </ligand>
</feature>
<accession>A0A7T4EER0</accession>
<evidence type="ECO:0000313" key="4">
    <source>
        <dbReference type="Proteomes" id="UP000596145"/>
    </source>
</evidence>
<dbReference type="AlphaFoldDB" id="A0A7T4EER0"/>
<gene>
    <name evidence="3" type="ORF">I6I10_11315</name>
</gene>
<name>A0A7T4EER0_9CORY</name>
<keyword evidence="1" id="KW-0949">S-adenosyl-L-methionine</keyword>
<evidence type="ECO:0000256" key="1">
    <source>
        <dbReference type="PIRSR" id="PIRSR018249-2"/>
    </source>
</evidence>
<dbReference type="SUPFAM" id="SSF53335">
    <property type="entry name" value="S-adenosyl-L-methionine-dependent methyltransferases"/>
    <property type="match status" value="1"/>
</dbReference>
<dbReference type="Gene3D" id="3.40.50.150">
    <property type="entry name" value="Vaccinia Virus protein VP39"/>
    <property type="match status" value="1"/>
</dbReference>